<keyword evidence="3" id="KW-0658">Purine biosynthesis</keyword>
<dbReference type="InterPro" id="IPR041729">
    <property type="entry name" value="Formyl-FH4-Hydrolase_C"/>
</dbReference>
<dbReference type="EC" id="3.5.1.10" evidence="3 4"/>
<accession>A0A142EJA3</accession>
<evidence type="ECO:0000256" key="3">
    <source>
        <dbReference type="HAMAP-Rule" id="MF_01927"/>
    </source>
</evidence>
<dbReference type="InterPro" id="IPR002376">
    <property type="entry name" value="Formyl_transf_N"/>
</dbReference>
<reference evidence="6 7" key="2">
    <citation type="journal article" date="2016" name="Genome Announc.">
        <title>Complete Genome Sequence of Algoriphagus sp. Strain M8-2, Isolated from a Brackish Lake.</title>
        <authorList>
            <person name="Muraguchi Y."/>
            <person name="Kushimoto K."/>
            <person name="Ohtsubo Y."/>
            <person name="Suzuki T."/>
            <person name="Dohra H."/>
            <person name="Kimbara K."/>
            <person name="Shintani M."/>
        </authorList>
    </citation>
    <scope>NUCLEOTIDE SEQUENCE [LARGE SCALE GENOMIC DNA]</scope>
    <source>
        <strain evidence="6 7">M8-2</strain>
    </source>
</reference>
<evidence type="ECO:0000259" key="5">
    <source>
        <dbReference type="PROSITE" id="PS51671"/>
    </source>
</evidence>
<dbReference type="CDD" id="cd04875">
    <property type="entry name" value="ACT_F4HF-DF"/>
    <property type="match status" value="1"/>
</dbReference>
<dbReference type="PROSITE" id="PS51671">
    <property type="entry name" value="ACT"/>
    <property type="match status" value="1"/>
</dbReference>
<dbReference type="RefSeq" id="WP_067543225.1">
    <property type="nucleotide sequence ID" value="NZ_CP012836.1"/>
</dbReference>
<dbReference type="InterPro" id="IPR002912">
    <property type="entry name" value="ACT_dom"/>
</dbReference>
<dbReference type="Pfam" id="PF00551">
    <property type="entry name" value="Formyl_trans_N"/>
    <property type="match status" value="1"/>
</dbReference>
<dbReference type="PIRSF" id="PIRSF036480">
    <property type="entry name" value="FormyFH4_hydr"/>
    <property type="match status" value="1"/>
</dbReference>
<dbReference type="PATRIC" id="fig|1727163.4.peg.480"/>
<dbReference type="AlphaFoldDB" id="A0A142EJA3"/>
<organism evidence="6 7">
    <name type="scientific">Algoriphagus sanaruensis</name>
    <dbReference type="NCBI Taxonomy" id="1727163"/>
    <lineage>
        <taxon>Bacteria</taxon>
        <taxon>Pseudomonadati</taxon>
        <taxon>Bacteroidota</taxon>
        <taxon>Cytophagia</taxon>
        <taxon>Cytophagales</taxon>
        <taxon>Cyclobacteriaceae</taxon>
        <taxon>Algoriphagus</taxon>
    </lineage>
</organism>
<dbReference type="EMBL" id="CP012836">
    <property type="protein sequence ID" value="AMQ55208.1"/>
    <property type="molecule type" value="Genomic_DNA"/>
</dbReference>
<keyword evidence="1 3" id="KW-0554">One-carbon metabolism</keyword>
<dbReference type="GO" id="GO:0006730">
    <property type="term" value="P:one-carbon metabolic process"/>
    <property type="evidence" value="ECO:0007669"/>
    <property type="project" value="UniProtKB-KW"/>
</dbReference>
<dbReference type="InterPro" id="IPR045865">
    <property type="entry name" value="ACT-like_dom_sf"/>
</dbReference>
<sequence length="284" mass="32501">MNQAILIVQCQDQKGIVAAVSQFLYTYEGNILEVDQHIDDEIGRFFMRAAWELDSFALTKEEIAARFQTEVAQQFGMEFSLHFNFPKPRMALFVSKLSHCLFDILGRYHAGQLEVDIPLVISNHLDLKSVVEAFGIPFFHVPVTKDSKDISEETQLELLTAHQVDFVVLARYMQILSPRFIQQFPNRIINIHHSFLPAFVGARPYHAAYERGVKLIGATAHYVTEELDAGPIIEQEVARVRHHNTVAELVQIGQDVEKVALSKAIHYHVNRKILAFRNKTVIFY</sequence>
<dbReference type="GO" id="GO:0008864">
    <property type="term" value="F:formyltetrahydrofolate deformylase activity"/>
    <property type="evidence" value="ECO:0007669"/>
    <property type="project" value="UniProtKB-UniRule"/>
</dbReference>
<feature type="domain" description="ACT" evidence="5">
    <location>
        <begin position="5"/>
        <end position="86"/>
    </location>
</feature>
<dbReference type="Gene3D" id="3.40.50.170">
    <property type="entry name" value="Formyl transferase, N-terminal domain"/>
    <property type="match status" value="1"/>
</dbReference>
<dbReference type="InterPro" id="IPR044074">
    <property type="entry name" value="PurU_ACT"/>
</dbReference>
<dbReference type="HAMAP" id="MF_01927">
    <property type="entry name" value="PurU"/>
    <property type="match status" value="1"/>
</dbReference>
<evidence type="ECO:0000256" key="2">
    <source>
        <dbReference type="ARBA" id="ARBA00022801"/>
    </source>
</evidence>
<comment type="similarity">
    <text evidence="3">Belongs to the PurU family.</text>
</comment>
<proteinExistence type="inferred from homology"/>
<dbReference type="CDD" id="cd08648">
    <property type="entry name" value="FMT_core_Formyl-FH4-Hydrolase_C"/>
    <property type="match status" value="1"/>
</dbReference>
<dbReference type="OrthoDB" id="9806170at2"/>
<dbReference type="GO" id="GO:0006189">
    <property type="term" value="P:'de novo' IMP biosynthetic process"/>
    <property type="evidence" value="ECO:0007669"/>
    <property type="project" value="UniProtKB-UniRule"/>
</dbReference>
<evidence type="ECO:0000313" key="7">
    <source>
        <dbReference type="Proteomes" id="UP000073816"/>
    </source>
</evidence>
<keyword evidence="7" id="KW-1185">Reference proteome</keyword>
<dbReference type="KEGG" id="alm:AO498_02285"/>
<dbReference type="NCBIfam" id="TIGR00655">
    <property type="entry name" value="PurU"/>
    <property type="match status" value="1"/>
</dbReference>
<protein>
    <recommendedName>
        <fullName evidence="3 4">Formyltetrahydrofolate deformylase</fullName>
        <ecNumber evidence="3 4">3.5.1.10</ecNumber>
    </recommendedName>
    <alternativeName>
        <fullName evidence="3">Formyl-FH(4) hydrolase</fullName>
    </alternativeName>
</protein>
<comment type="catalytic activity">
    <reaction evidence="3">
        <text>(6R)-10-formyltetrahydrofolate + H2O = (6S)-5,6,7,8-tetrahydrofolate + formate + H(+)</text>
        <dbReference type="Rhea" id="RHEA:19833"/>
        <dbReference type="ChEBI" id="CHEBI:15377"/>
        <dbReference type="ChEBI" id="CHEBI:15378"/>
        <dbReference type="ChEBI" id="CHEBI:15740"/>
        <dbReference type="ChEBI" id="CHEBI:57453"/>
        <dbReference type="ChEBI" id="CHEBI:195366"/>
        <dbReference type="EC" id="3.5.1.10"/>
    </reaction>
</comment>
<dbReference type="SUPFAM" id="SSF53328">
    <property type="entry name" value="Formyltransferase"/>
    <property type="match status" value="1"/>
</dbReference>
<dbReference type="PRINTS" id="PR01575">
    <property type="entry name" value="FFH4HYDRLASE"/>
</dbReference>
<evidence type="ECO:0000256" key="1">
    <source>
        <dbReference type="ARBA" id="ARBA00022563"/>
    </source>
</evidence>
<dbReference type="STRING" id="1727163.AO498_02285"/>
<dbReference type="InterPro" id="IPR036477">
    <property type="entry name" value="Formyl_transf_N_sf"/>
</dbReference>
<feature type="active site" evidence="3">
    <location>
        <position position="228"/>
    </location>
</feature>
<evidence type="ECO:0000313" key="6">
    <source>
        <dbReference type="EMBL" id="AMQ55208.1"/>
    </source>
</evidence>
<dbReference type="PANTHER" id="PTHR42706:SF1">
    <property type="entry name" value="FORMYLTETRAHYDROFOLATE DEFORMYLASE 2, MITOCHONDRIAL"/>
    <property type="match status" value="1"/>
</dbReference>
<name>A0A142EJA3_9BACT</name>
<evidence type="ECO:0000256" key="4">
    <source>
        <dbReference type="NCBIfam" id="TIGR00655"/>
    </source>
</evidence>
<dbReference type="NCBIfam" id="NF004684">
    <property type="entry name" value="PRK06027.1"/>
    <property type="match status" value="1"/>
</dbReference>
<dbReference type="Gene3D" id="3.30.70.260">
    <property type="match status" value="1"/>
</dbReference>
<reference evidence="7" key="1">
    <citation type="submission" date="2015-09" db="EMBL/GenBank/DDBJ databases">
        <title>Complete sequence of Algoriphagus sp. M8-2.</title>
        <authorList>
            <person name="Shintani M."/>
        </authorList>
    </citation>
    <scope>NUCLEOTIDE SEQUENCE [LARGE SCALE GENOMIC DNA]</scope>
    <source>
        <strain evidence="7">M8-2</strain>
    </source>
</reference>
<gene>
    <name evidence="3" type="primary">purU</name>
    <name evidence="6" type="ORF">AO498_02285</name>
</gene>
<dbReference type="UniPathway" id="UPA00074">
    <property type="reaction ID" value="UER00170"/>
</dbReference>
<comment type="function">
    <text evidence="3">Catalyzes the hydrolysis of 10-formyltetrahydrofolate (formyl-FH4) to formate and tetrahydrofolate (FH4).</text>
</comment>
<comment type="pathway">
    <text evidence="3">Purine metabolism; IMP biosynthesis via de novo pathway; formate from 10-formyl-5,6,7,8-tetrahydrofolate: step 1/1.</text>
</comment>
<keyword evidence="2 3" id="KW-0378">Hydrolase</keyword>
<dbReference type="InterPro" id="IPR004810">
    <property type="entry name" value="PurU"/>
</dbReference>
<dbReference type="SUPFAM" id="SSF55021">
    <property type="entry name" value="ACT-like"/>
    <property type="match status" value="1"/>
</dbReference>
<dbReference type="PANTHER" id="PTHR42706">
    <property type="entry name" value="FORMYLTETRAHYDROFOLATE DEFORMYLASE"/>
    <property type="match status" value="1"/>
</dbReference>
<dbReference type="Proteomes" id="UP000073816">
    <property type="component" value="Chromosome"/>
</dbReference>